<reference evidence="2" key="1">
    <citation type="submission" date="2023-01" db="EMBL/GenBank/DDBJ databases">
        <title>Colletotrichum chrysophilum M932 genome sequence.</title>
        <authorList>
            <person name="Baroncelli R."/>
        </authorList>
    </citation>
    <scope>NUCLEOTIDE SEQUENCE</scope>
    <source>
        <strain evidence="2">M932</strain>
    </source>
</reference>
<dbReference type="EMBL" id="JAQOWY010000591">
    <property type="protein sequence ID" value="KAK1840130.1"/>
    <property type="molecule type" value="Genomic_DNA"/>
</dbReference>
<evidence type="ECO:0000313" key="2">
    <source>
        <dbReference type="EMBL" id="KAK1840130.1"/>
    </source>
</evidence>
<accession>A0AAD9A437</accession>
<dbReference type="Proteomes" id="UP001243330">
    <property type="component" value="Unassembled WGS sequence"/>
</dbReference>
<evidence type="ECO:0008006" key="4">
    <source>
        <dbReference type="Google" id="ProtNLM"/>
    </source>
</evidence>
<evidence type="ECO:0000313" key="3">
    <source>
        <dbReference type="Proteomes" id="UP001243330"/>
    </source>
</evidence>
<evidence type="ECO:0000256" key="1">
    <source>
        <dbReference type="SAM" id="SignalP"/>
    </source>
</evidence>
<keyword evidence="3" id="KW-1185">Reference proteome</keyword>
<comment type="caution">
    <text evidence="2">The sequence shown here is derived from an EMBL/GenBank/DDBJ whole genome shotgun (WGS) entry which is preliminary data.</text>
</comment>
<protein>
    <recommendedName>
        <fullName evidence="4">Secreted protein</fullName>
    </recommendedName>
</protein>
<name>A0AAD9A437_9PEZI</name>
<feature type="chain" id="PRO_5042093348" description="Secreted protein" evidence="1">
    <location>
        <begin position="17"/>
        <end position="142"/>
    </location>
</feature>
<feature type="signal peptide" evidence="1">
    <location>
        <begin position="1"/>
        <end position="16"/>
    </location>
</feature>
<organism evidence="2 3">
    <name type="scientific">Colletotrichum chrysophilum</name>
    <dbReference type="NCBI Taxonomy" id="1836956"/>
    <lineage>
        <taxon>Eukaryota</taxon>
        <taxon>Fungi</taxon>
        <taxon>Dikarya</taxon>
        <taxon>Ascomycota</taxon>
        <taxon>Pezizomycotina</taxon>
        <taxon>Sordariomycetes</taxon>
        <taxon>Hypocreomycetidae</taxon>
        <taxon>Glomerellales</taxon>
        <taxon>Glomerellaceae</taxon>
        <taxon>Colletotrichum</taxon>
        <taxon>Colletotrichum gloeosporioides species complex</taxon>
    </lineage>
</organism>
<proteinExistence type="predicted"/>
<dbReference type="AlphaFoldDB" id="A0AAD9A437"/>
<sequence>MDSGTFFFFFSHHGYALLWVFLPTPSQPMSSISRRLDLPCPPLFHISEVISTESPPSVLPRAVYWSLKRGDKWGSDRNNEYLSLWMKSLTRMREKPNKCSHVQWLAAFSHSQAHPEGQNEPTSRDTISARFKRRVKLGPGIR</sequence>
<keyword evidence="1" id="KW-0732">Signal</keyword>
<gene>
    <name evidence="2" type="ORF">CCHR01_17240</name>
</gene>